<sequence length="107" mass="11574">MLVMKPCLMTTVIFLIFIHKTSGNSNLSQRFEGPGCGICRVKCKKPENEVHYCANGKKCCLSSSAPVPTNTIEDADWGKTGVTSSSNYSRLPNFSASGNLLSQILSL</sequence>
<evidence type="ECO:0000313" key="2">
    <source>
        <dbReference type="Ensembl" id="ENSPSMP00000004046.1"/>
    </source>
</evidence>
<evidence type="ECO:0000313" key="3">
    <source>
        <dbReference type="Proteomes" id="UP000694414"/>
    </source>
</evidence>
<organism evidence="2 3">
    <name type="scientific">Prolemur simus</name>
    <name type="common">Greater bamboo lemur</name>
    <name type="synonym">Hapalemur simus</name>
    <dbReference type="NCBI Taxonomy" id="1328070"/>
    <lineage>
        <taxon>Eukaryota</taxon>
        <taxon>Metazoa</taxon>
        <taxon>Chordata</taxon>
        <taxon>Craniata</taxon>
        <taxon>Vertebrata</taxon>
        <taxon>Euteleostomi</taxon>
        <taxon>Mammalia</taxon>
        <taxon>Eutheria</taxon>
        <taxon>Euarchontoglires</taxon>
        <taxon>Primates</taxon>
        <taxon>Strepsirrhini</taxon>
        <taxon>Lemuriformes</taxon>
        <taxon>Lemuridae</taxon>
        <taxon>Prolemur</taxon>
    </lineage>
</organism>
<dbReference type="GeneTree" id="ENSGT00900000143580"/>
<evidence type="ECO:0000256" key="1">
    <source>
        <dbReference type="SAM" id="SignalP"/>
    </source>
</evidence>
<accession>A0A8C8YQH8</accession>
<dbReference type="AlphaFoldDB" id="A0A8C8YQH8"/>
<dbReference type="Proteomes" id="UP000694414">
    <property type="component" value="Unplaced"/>
</dbReference>
<keyword evidence="3" id="KW-1185">Reference proteome</keyword>
<proteinExistence type="predicted"/>
<reference evidence="2" key="1">
    <citation type="submission" date="2025-08" db="UniProtKB">
        <authorList>
            <consortium name="Ensembl"/>
        </authorList>
    </citation>
    <scope>IDENTIFICATION</scope>
</reference>
<feature type="chain" id="PRO_5046292965" description="Beta-defensin" evidence="1">
    <location>
        <begin position="24"/>
        <end position="107"/>
    </location>
</feature>
<name>A0A8C8YQH8_PROSS</name>
<feature type="signal peptide" evidence="1">
    <location>
        <begin position="1"/>
        <end position="23"/>
    </location>
</feature>
<reference evidence="2" key="2">
    <citation type="submission" date="2025-09" db="UniProtKB">
        <authorList>
            <consortium name="Ensembl"/>
        </authorList>
    </citation>
    <scope>IDENTIFICATION</scope>
</reference>
<keyword evidence="1" id="KW-0732">Signal</keyword>
<dbReference type="Ensembl" id="ENSPSMT00000004903.1">
    <property type="protein sequence ID" value="ENSPSMP00000004046.1"/>
    <property type="gene ID" value="ENSPSMG00000003248.1"/>
</dbReference>
<protein>
    <recommendedName>
        <fullName evidence="4">Beta-defensin</fullName>
    </recommendedName>
</protein>
<evidence type="ECO:0008006" key="4">
    <source>
        <dbReference type="Google" id="ProtNLM"/>
    </source>
</evidence>